<accession>A0A507SVJ3</accession>
<dbReference type="RefSeq" id="WP_141483607.1">
    <property type="nucleotide sequence ID" value="NZ_SMDN01000001.1"/>
</dbReference>
<keyword evidence="2" id="KW-1185">Reference proteome</keyword>
<dbReference type="Proteomes" id="UP000320801">
    <property type="component" value="Unassembled WGS sequence"/>
</dbReference>
<reference evidence="1 2" key="1">
    <citation type="submission" date="2019-03" db="EMBL/GenBank/DDBJ databases">
        <title>Characterization of a novel Mycoplasma cynos real-time PCR assay.</title>
        <authorList>
            <person name="Tallmadge R.L."/>
            <person name="Mitchell P.K."/>
            <person name="Goodman L."/>
        </authorList>
    </citation>
    <scope>NUCLEOTIDE SEQUENCE [LARGE SCALE GENOMIC DNA]</scope>
    <source>
        <strain evidence="1 2">1642</strain>
    </source>
</reference>
<sequence length="230" mass="26196">MYIKIETSFFKNFPLATITAFKFQSSNIVQNQEAYNELKSLAIDFLMDEATQSKYQSEFVCKKIGLNSYNNLFQQGQDAFDGKDILQNVLNMLSIISGYTFSSFDISDFKSGLSLVEQKGELIYESKGAKLSHFANADLTKTHKNELKIVLLESIDQTDYEHYLNTITLTTKYLSAIFNVEVLRNIMSVVNDSSDLYSQAEIDWSAEGWDQYGEISLIKKSCKSRVKAHI</sequence>
<evidence type="ECO:0000313" key="2">
    <source>
        <dbReference type="Proteomes" id="UP000320801"/>
    </source>
</evidence>
<comment type="caution">
    <text evidence="1">The sequence shown here is derived from an EMBL/GenBank/DDBJ whole genome shotgun (WGS) entry which is preliminary data.</text>
</comment>
<protein>
    <submittedName>
        <fullName evidence="1">Uncharacterized protein</fullName>
    </submittedName>
</protein>
<name>A0A507SVJ3_9BACT</name>
<dbReference type="AlphaFoldDB" id="A0A507SVJ3"/>
<gene>
    <name evidence="1" type="ORF">E1I18_00250</name>
</gene>
<proteinExistence type="predicted"/>
<organism evidence="1 2">
    <name type="scientific">Mycoplasmopsis mucosicanis</name>
    <dbReference type="NCBI Taxonomy" id="458208"/>
    <lineage>
        <taxon>Bacteria</taxon>
        <taxon>Bacillati</taxon>
        <taxon>Mycoplasmatota</taxon>
        <taxon>Mycoplasmoidales</taxon>
        <taxon>Metamycoplasmataceae</taxon>
        <taxon>Mycoplasmopsis</taxon>
    </lineage>
</organism>
<dbReference type="EMBL" id="SMDN01000001">
    <property type="protein sequence ID" value="TQC54195.1"/>
    <property type="molecule type" value="Genomic_DNA"/>
</dbReference>
<evidence type="ECO:0000313" key="1">
    <source>
        <dbReference type="EMBL" id="TQC54195.1"/>
    </source>
</evidence>
<dbReference type="OrthoDB" id="398040at2"/>